<evidence type="ECO:0000313" key="2">
    <source>
        <dbReference type="WBParaSite" id="ACAC_0000536101-mRNA-1"/>
    </source>
</evidence>
<name>A0A0K0D5L6_ANGCA</name>
<dbReference type="Proteomes" id="UP000035642">
    <property type="component" value="Unassembled WGS sequence"/>
</dbReference>
<proteinExistence type="predicted"/>
<accession>A0A0K0D5L6</accession>
<organism evidence="1 2">
    <name type="scientific">Angiostrongylus cantonensis</name>
    <name type="common">Rat lungworm</name>
    <dbReference type="NCBI Taxonomy" id="6313"/>
    <lineage>
        <taxon>Eukaryota</taxon>
        <taxon>Metazoa</taxon>
        <taxon>Ecdysozoa</taxon>
        <taxon>Nematoda</taxon>
        <taxon>Chromadorea</taxon>
        <taxon>Rhabditida</taxon>
        <taxon>Rhabditina</taxon>
        <taxon>Rhabditomorpha</taxon>
        <taxon>Strongyloidea</taxon>
        <taxon>Metastrongylidae</taxon>
        <taxon>Angiostrongylus</taxon>
    </lineage>
</organism>
<dbReference type="InterPro" id="IPR033369">
    <property type="entry name" value="C19orf12"/>
</dbReference>
<dbReference type="WBParaSite" id="ACAC_0000536101-mRNA-1">
    <property type="protein sequence ID" value="ACAC_0000536101-mRNA-1"/>
    <property type="gene ID" value="ACAC_0000536101"/>
</dbReference>
<reference evidence="2" key="2">
    <citation type="submission" date="2017-02" db="UniProtKB">
        <authorList>
            <consortium name="WormBaseParasite"/>
        </authorList>
    </citation>
    <scope>IDENTIFICATION</scope>
</reference>
<sequence>LFVLHNFLQSLRQTFVGVAKQTGWTALGTVAGGLLVGPLGALVGGVIGATYGYTYSNDYDSESGRQIIIDLLSSFLKSHSNT</sequence>
<protein>
    <submittedName>
        <fullName evidence="2">Gly-zipper_Omp domain-containing protein</fullName>
    </submittedName>
</protein>
<keyword evidence="1" id="KW-1185">Reference proteome</keyword>
<dbReference type="Pfam" id="PF20721">
    <property type="entry name" value="C19orf12"/>
    <property type="match status" value="1"/>
</dbReference>
<dbReference type="AlphaFoldDB" id="A0A0K0D5L6"/>
<evidence type="ECO:0000313" key="1">
    <source>
        <dbReference type="Proteomes" id="UP000035642"/>
    </source>
</evidence>
<reference evidence="1" key="1">
    <citation type="submission" date="2012-09" db="EMBL/GenBank/DDBJ databases">
        <authorList>
            <person name="Martin A.A."/>
        </authorList>
    </citation>
    <scope>NUCLEOTIDE SEQUENCE</scope>
</reference>